<dbReference type="Pfam" id="PF01288">
    <property type="entry name" value="HPPK"/>
    <property type="match status" value="1"/>
</dbReference>
<comment type="pathway">
    <text evidence="1">Cofactor biosynthesis; tetrahydrofolate biosynthesis; 2-amino-4-hydroxy-6-hydroxymethyl-7,8-dihydropteridine diphosphate from 7,8-dihydroneopterin triphosphate: step 4/4.</text>
</comment>
<dbReference type="EMBL" id="JAPAAF010000022">
    <property type="protein sequence ID" value="MCW0483772.1"/>
    <property type="molecule type" value="Genomic_DNA"/>
</dbReference>
<dbReference type="InterPro" id="IPR035907">
    <property type="entry name" value="Hppk_sf"/>
</dbReference>
<sequence>MNTCIIGIGSNIDPEINIARLLDILKTESSLLKVSSLVTTKPIGITNQPDFVNGAAKLETEFSMDEFRQYLKKLEDRLGRDRSQPKFGPRTIDLDIVVWNGQIIDEDYHTRDFLRAAVAELGFASTD</sequence>
<evidence type="ECO:0000259" key="13">
    <source>
        <dbReference type="PROSITE" id="PS00794"/>
    </source>
</evidence>
<dbReference type="PANTHER" id="PTHR43071">
    <property type="entry name" value="2-AMINO-4-HYDROXY-6-HYDROXYMETHYLDIHYDROPTERIDINE PYROPHOSPHOKINASE"/>
    <property type="match status" value="1"/>
</dbReference>
<evidence type="ECO:0000256" key="10">
    <source>
        <dbReference type="ARBA" id="ARBA00029409"/>
    </source>
</evidence>
<evidence type="ECO:0000256" key="3">
    <source>
        <dbReference type="ARBA" id="ARBA00013253"/>
    </source>
</evidence>
<dbReference type="CDD" id="cd00483">
    <property type="entry name" value="HPPK"/>
    <property type="match status" value="1"/>
</dbReference>
<evidence type="ECO:0000256" key="12">
    <source>
        <dbReference type="ARBA" id="ARBA00033413"/>
    </source>
</evidence>
<accession>A0AA41Y9J6</accession>
<keyword evidence="6" id="KW-0547">Nucleotide-binding</keyword>
<evidence type="ECO:0000256" key="7">
    <source>
        <dbReference type="ARBA" id="ARBA00022777"/>
    </source>
</evidence>
<protein>
    <recommendedName>
        <fullName evidence="4">2-amino-4-hydroxy-6-hydroxymethyldihydropteridine pyrophosphokinase</fullName>
        <ecNumber evidence="3">2.7.6.3</ecNumber>
    </recommendedName>
    <alternativeName>
        <fullName evidence="11">6-hydroxymethyl-7,8-dihydropterin pyrophosphokinase</fullName>
    </alternativeName>
    <alternativeName>
        <fullName evidence="12">7,8-dihydro-6-hydroxymethylpterin-pyrophosphokinase</fullName>
    </alternativeName>
</protein>
<dbReference type="PROSITE" id="PS00794">
    <property type="entry name" value="HPPK"/>
    <property type="match status" value="1"/>
</dbReference>
<evidence type="ECO:0000256" key="2">
    <source>
        <dbReference type="ARBA" id="ARBA00005810"/>
    </source>
</evidence>
<reference evidence="14" key="1">
    <citation type="submission" date="2022-10" db="EMBL/GenBank/DDBJ databases">
        <title>Gaoshiqiia sediminis gen. nov., sp. nov., isolated from coastal sediment.</title>
        <authorList>
            <person name="Yu W.X."/>
            <person name="Mu D.S."/>
            <person name="Du J.Z."/>
            <person name="Liang Y.Q."/>
        </authorList>
    </citation>
    <scope>NUCLEOTIDE SEQUENCE</scope>
    <source>
        <strain evidence="14">A06</strain>
    </source>
</reference>
<evidence type="ECO:0000256" key="9">
    <source>
        <dbReference type="ARBA" id="ARBA00022909"/>
    </source>
</evidence>
<dbReference type="InterPro" id="IPR000550">
    <property type="entry name" value="Hppk"/>
</dbReference>
<dbReference type="GO" id="GO:0046656">
    <property type="term" value="P:folic acid biosynthetic process"/>
    <property type="evidence" value="ECO:0007669"/>
    <property type="project" value="UniProtKB-KW"/>
</dbReference>
<dbReference type="Gene3D" id="3.30.70.560">
    <property type="entry name" value="7,8-Dihydro-6-hydroxymethylpterin-pyrophosphokinase HPPK"/>
    <property type="match status" value="1"/>
</dbReference>
<evidence type="ECO:0000256" key="5">
    <source>
        <dbReference type="ARBA" id="ARBA00022679"/>
    </source>
</evidence>
<feature type="domain" description="7,8-dihydro-6-hydroxymethylpterin-pyrophosphokinase" evidence="13">
    <location>
        <begin position="86"/>
        <end position="97"/>
    </location>
</feature>
<dbReference type="AlphaFoldDB" id="A0AA41Y9J6"/>
<comment type="function">
    <text evidence="10">Catalyzes the transfer of pyrophosphate from adenosine triphosphate (ATP) to 6-hydroxymethyl-7,8-dihydropterin, an enzymatic step in folate biosynthesis pathway.</text>
</comment>
<dbReference type="PANTHER" id="PTHR43071:SF1">
    <property type="entry name" value="2-AMINO-4-HYDROXY-6-HYDROXYMETHYLDIHYDROPTERIDINE PYROPHOSPHOKINASE"/>
    <property type="match status" value="1"/>
</dbReference>
<keyword evidence="15" id="KW-1185">Reference proteome</keyword>
<keyword evidence="8" id="KW-0067">ATP-binding</keyword>
<evidence type="ECO:0000256" key="4">
    <source>
        <dbReference type="ARBA" id="ARBA00016218"/>
    </source>
</evidence>
<dbReference type="NCBIfam" id="TIGR01498">
    <property type="entry name" value="folK"/>
    <property type="match status" value="1"/>
</dbReference>
<comment type="caution">
    <text evidence="14">The sequence shown here is derived from an EMBL/GenBank/DDBJ whole genome shotgun (WGS) entry which is preliminary data.</text>
</comment>
<evidence type="ECO:0000256" key="6">
    <source>
        <dbReference type="ARBA" id="ARBA00022741"/>
    </source>
</evidence>
<evidence type="ECO:0000313" key="14">
    <source>
        <dbReference type="EMBL" id="MCW0483772.1"/>
    </source>
</evidence>
<keyword evidence="7" id="KW-0418">Kinase</keyword>
<dbReference type="Proteomes" id="UP001163821">
    <property type="component" value="Unassembled WGS sequence"/>
</dbReference>
<dbReference type="EC" id="2.7.6.3" evidence="3"/>
<dbReference type="GO" id="GO:0016301">
    <property type="term" value="F:kinase activity"/>
    <property type="evidence" value="ECO:0007669"/>
    <property type="project" value="UniProtKB-KW"/>
</dbReference>
<proteinExistence type="inferred from homology"/>
<dbReference type="GO" id="GO:0005524">
    <property type="term" value="F:ATP binding"/>
    <property type="evidence" value="ECO:0007669"/>
    <property type="project" value="UniProtKB-KW"/>
</dbReference>
<dbReference type="GO" id="GO:0003848">
    <property type="term" value="F:2-amino-4-hydroxy-6-hydroxymethyldihydropteridine diphosphokinase activity"/>
    <property type="evidence" value="ECO:0007669"/>
    <property type="project" value="UniProtKB-EC"/>
</dbReference>
<keyword evidence="5 14" id="KW-0808">Transferase</keyword>
<evidence type="ECO:0000313" key="15">
    <source>
        <dbReference type="Proteomes" id="UP001163821"/>
    </source>
</evidence>
<evidence type="ECO:0000256" key="1">
    <source>
        <dbReference type="ARBA" id="ARBA00005051"/>
    </source>
</evidence>
<dbReference type="SUPFAM" id="SSF55083">
    <property type="entry name" value="6-hydroxymethyl-7,8-dihydropterin pyrophosphokinase, HPPK"/>
    <property type="match status" value="1"/>
</dbReference>
<name>A0AA41Y9J6_9BACT</name>
<organism evidence="14 15">
    <name type="scientific">Gaoshiqia sediminis</name>
    <dbReference type="NCBI Taxonomy" id="2986998"/>
    <lineage>
        <taxon>Bacteria</taxon>
        <taxon>Pseudomonadati</taxon>
        <taxon>Bacteroidota</taxon>
        <taxon>Bacteroidia</taxon>
        <taxon>Marinilabiliales</taxon>
        <taxon>Prolixibacteraceae</taxon>
        <taxon>Gaoshiqia</taxon>
    </lineage>
</organism>
<evidence type="ECO:0000256" key="8">
    <source>
        <dbReference type="ARBA" id="ARBA00022840"/>
    </source>
</evidence>
<dbReference type="RefSeq" id="WP_282592367.1">
    <property type="nucleotide sequence ID" value="NZ_JAPAAF010000022.1"/>
</dbReference>
<evidence type="ECO:0000256" key="11">
    <source>
        <dbReference type="ARBA" id="ARBA00029766"/>
    </source>
</evidence>
<comment type="similarity">
    <text evidence="2">Belongs to the HPPK family.</text>
</comment>
<gene>
    <name evidence="14" type="primary">folK</name>
    <name evidence="14" type="ORF">N2K84_13595</name>
</gene>
<keyword evidence="9" id="KW-0289">Folate biosynthesis</keyword>